<name>A0ABM9NEH2_9GAMM</name>
<dbReference type="PROSITE" id="PS50975">
    <property type="entry name" value="ATP_GRASP"/>
    <property type="match status" value="1"/>
</dbReference>
<evidence type="ECO:0000313" key="4">
    <source>
        <dbReference type="EMBL" id="CAL1238990.1"/>
    </source>
</evidence>
<dbReference type="InterPro" id="IPR011761">
    <property type="entry name" value="ATP-grasp"/>
</dbReference>
<dbReference type="EMBL" id="OZ026884">
    <property type="protein sequence ID" value="CAL1238990.1"/>
    <property type="molecule type" value="Genomic_DNA"/>
</dbReference>
<dbReference type="InterPro" id="IPR040803">
    <property type="entry name" value="MfnD_preATP-grasp"/>
</dbReference>
<dbReference type="SUPFAM" id="SSF56059">
    <property type="entry name" value="Glutathione synthetase ATP-binding domain-like"/>
    <property type="match status" value="1"/>
</dbReference>
<dbReference type="Proteomes" id="UP001497493">
    <property type="component" value="Chromosome"/>
</dbReference>
<dbReference type="InterPro" id="IPR024710">
    <property type="entry name" value="MfnD"/>
</dbReference>
<proteinExistence type="predicted"/>
<evidence type="ECO:0000256" key="1">
    <source>
        <dbReference type="PROSITE-ProRule" id="PRU00409"/>
    </source>
</evidence>
<dbReference type="InterPro" id="IPR003806">
    <property type="entry name" value="ATP-grasp_PylC-type"/>
</dbReference>
<dbReference type="Pfam" id="PF02655">
    <property type="entry name" value="ATP-grasp_3"/>
    <property type="match status" value="1"/>
</dbReference>
<dbReference type="Pfam" id="PF18301">
    <property type="entry name" value="preATP-grasp_3"/>
    <property type="match status" value="1"/>
</dbReference>
<dbReference type="PIRSF" id="PIRSF016766">
    <property type="entry name" value="UCP016766_ATPgrasp"/>
    <property type="match status" value="1"/>
</dbReference>
<keyword evidence="1" id="KW-0067">ATP-binding</keyword>
<organism evidence="4 5">
    <name type="scientific">Candidatus Methylocalor cossyra</name>
    <dbReference type="NCBI Taxonomy" id="3108543"/>
    <lineage>
        <taxon>Bacteria</taxon>
        <taxon>Pseudomonadati</taxon>
        <taxon>Pseudomonadota</taxon>
        <taxon>Gammaproteobacteria</taxon>
        <taxon>Methylococcales</taxon>
        <taxon>Methylococcaceae</taxon>
        <taxon>Candidatus Methylocalor</taxon>
    </lineage>
</organism>
<feature type="region of interest" description="Disordered" evidence="2">
    <location>
        <begin position="315"/>
        <end position="342"/>
    </location>
</feature>
<dbReference type="Gene3D" id="3.30.470.20">
    <property type="entry name" value="ATP-grasp fold, B domain"/>
    <property type="match status" value="1"/>
</dbReference>
<evidence type="ECO:0000259" key="3">
    <source>
        <dbReference type="PROSITE" id="PS50975"/>
    </source>
</evidence>
<protein>
    <submittedName>
        <fullName evidence="4">Predicted ATP-dependent carboligase, ATP-grasp superfamily</fullName>
    </submittedName>
</protein>
<accession>A0ABM9NEH2</accession>
<evidence type="ECO:0000256" key="2">
    <source>
        <dbReference type="SAM" id="MobiDB-lite"/>
    </source>
</evidence>
<gene>
    <name evidence="4" type="ORF">MECH1_V1_0209</name>
</gene>
<feature type="domain" description="ATP-grasp" evidence="3">
    <location>
        <begin position="112"/>
        <end position="288"/>
    </location>
</feature>
<evidence type="ECO:0000313" key="5">
    <source>
        <dbReference type="Proteomes" id="UP001497493"/>
    </source>
</evidence>
<keyword evidence="1" id="KW-0547">Nucleotide-binding</keyword>
<dbReference type="Gene3D" id="3.40.50.11770">
    <property type="match status" value="1"/>
</dbReference>
<sequence length="342" mass="36096">MGPALVQEGELMLQALLWDLLAIPGVKVVVLRDRRLPIPAGFSGPIQWVAVERDPEALFAELLGSCDAAWPIAPETGGVLERLCRTVALAHKPLLNSPAETVAIAASKLATARCLEAAGVAAVPTELYRPTGAPPPGAWVVKPDDGVGGQGTYVIEPARPARWPDRRAGRHVLQPLIEGEALSLSVLFANGQSRLLGSNRQQVVRDGAGFTLQGLTVNGVAEDAQLRALAAGVGRALPGLWGYAGIDLIRSAAGLWVLEVNPRLTTAYVGLRRSTGLNPAALVLDLWRHGVLPEPGAGRRDPVAIHFTAELPASTAGDARRDEHPECPAAVAGDDGLFHRER</sequence>
<keyword evidence="5" id="KW-1185">Reference proteome</keyword>
<reference evidence="4 5" key="1">
    <citation type="submission" date="2024-04" db="EMBL/GenBank/DDBJ databases">
        <authorList>
            <person name="Cremers G."/>
        </authorList>
    </citation>
    <scope>NUCLEOTIDE SEQUENCE [LARGE SCALE GENOMIC DNA]</scope>
    <source>
        <strain evidence="4">MeCH1-AG</strain>
    </source>
</reference>